<evidence type="ECO:0000313" key="2">
    <source>
        <dbReference type="Proteomes" id="UP001234178"/>
    </source>
</evidence>
<reference evidence="1 2" key="1">
    <citation type="journal article" date="2023" name="Nucleic Acids Res.">
        <title>The hologenome of Daphnia magna reveals possible DNA methylation and microbiome-mediated evolution of the host genome.</title>
        <authorList>
            <person name="Chaturvedi A."/>
            <person name="Li X."/>
            <person name="Dhandapani V."/>
            <person name="Marshall H."/>
            <person name="Kissane S."/>
            <person name="Cuenca-Cambronero M."/>
            <person name="Asole G."/>
            <person name="Calvet F."/>
            <person name="Ruiz-Romero M."/>
            <person name="Marangio P."/>
            <person name="Guigo R."/>
            <person name="Rago D."/>
            <person name="Mirbahai L."/>
            <person name="Eastwood N."/>
            <person name="Colbourne J.K."/>
            <person name="Zhou J."/>
            <person name="Mallon E."/>
            <person name="Orsini L."/>
        </authorList>
    </citation>
    <scope>NUCLEOTIDE SEQUENCE [LARGE SCALE GENOMIC DNA]</scope>
    <source>
        <strain evidence="1">LRV0_1</strain>
    </source>
</reference>
<name>A0ABQ9ZDC1_9CRUS</name>
<sequence length="84" mass="10125">MTTRWFFNSFFVRRGRNGFESKRYQTQREEGGSQKTRRFLYRPFVPRINADHVHLAQQSSIDFQSFAIQLFAIRYYTLHVTSTP</sequence>
<proteinExistence type="predicted"/>
<gene>
    <name evidence="1" type="ORF">OUZ56_020020</name>
</gene>
<organism evidence="1 2">
    <name type="scientific">Daphnia magna</name>
    <dbReference type="NCBI Taxonomy" id="35525"/>
    <lineage>
        <taxon>Eukaryota</taxon>
        <taxon>Metazoa</taxon>
        <taxon>Ecdysozoa</taxon>
        <taxon>Arthropoda</taxon>
        <taxon>Crustacea</taxon>
        <taxon>Branchiopoda</taxon>
        <taxon>Diplostraca</taxon>
        <taxon>Cladocera</taxon>
        <taxon>Anomopoda</taxon>
        <taxon>Daphniidae</taxon>
        <taxon>Daphnia</taxon>
    </lineage>
</organism>
<comment type="caution">
    <text evidence="1">The sequence shown here is derived from an EMBL/GenBank/DDBJ whole genome shotgun (WGS) entry which is preliminary data.</text>
</comment>
<dbReference type="Proteomes" id="UP001234178">
    <property type="component" value="Unassembled WGS sequence"/>
</dbReference>
<evidence type="ECO:0000313" key="1">
    <source>
        <dbReference type="EMBL" id="KAK4010897.1"/>
    </source>
</evidence>
<keyword evidence="2" id="KW-1185">Reference proteome</keyword>
<accession>A0ABQ9ZDC1</accession>
<dbReference type="EMBL" id="JAOYFB010000003">
    <property type="protein sequence ID" value="KAK4010897.1"/>
    <property type="molecule type" value="Genomic_DNA"/>
</dbReference>
<protein>
    <submittedName>
        <fullName evidence="1">Uncharacterized protein</fullName>
    </submittedName>
</protein>